<evidence type="ECO:0000313" key="1">
    <source>
        <dbReference type="EMBL" id="MCU6746082.1"/>
    </source>
</evidence>
<dbReference type="EMBL" id="JAOQJX010000001">
    <property type="protein sequence ID" value="MCU6746082.1"/>
    <property type="molecule type" value="Genomic_DNA"/>
</dbReference>
<accession>A0ABT2T851</accession>
<comment type="caution">
    <text evidence="1">The sequence shown here is derived from an EMBL/GenBank/DDBJ whole genome shotgun (WGS) entry which is preliminary data.</text>
</comment>
<protein>
    <submittedName>
        <fullName evidence="1">Uncharacterized protein</fullName>
    </submittedName>
</protein>
<gene>
    <name evidence="1" type="ORF">OCV51_00140</name>
</gene>
<sequence>MKKIGFYIQKNRFLKMCRIHTPGELADNRQHYYCLEDKKDVCRGHIVQEETYLYGGSDELHEDIIINMAVHEKSLRICF</sequence>
<dbReference type="Proteomes" id="UP001652394">
    <property type="component" value="Unassembled WGS sequence"/>
</dbReference>
<organism evidence="1 2">
    <name type="scientific">Faecalicatena acetigenes</name>
    <dbReference type="NCBI Taxonomy" id="2981790"/>
    <lineage>
        <taxon>Bacteria</taxon>
        <taxon>Bacillati</taxon>
        <taxon>Bacillota</taxon>
        <taxon>Clostridia</taxon>
        <taxon>Lachnospirales</taxon>
        <taxon>Lachnospiraceae</taxon>
        <taxon>Faecalicatena</taxon>
    </lineage>
</organism>
<dbReference type="RefSeq" id="WP_059067416.1">
    <property type="nucleotide sequence ID" value="NZ_JAOQJX010000001.1"/>
</dbReference>
<keyword evidence="2" id="KW-1185">Reference proteome</keyword>
<name>A0ABT2T851_9FIRM</name>
<reference evidence="1 2" key="1">
    <citation type="journal article" date="2021" name="ISME Commun">
        <title>Automated analysis of genomic sequences facilitates high-throughput and comprehensive description of bacteria.</title>
        <authorList>
            <person name="Hitch T.C.A."/>
        </authorList>
    </citation>
    <scope>NUCLEOTIDE SEQUENCE [LARGE SCALE GENOMIC DNA]</scope>
    <source>
        <strain evidence="1 2">H2_18</strain>
    </source>
</reference>
<proteinExistence type="predicted"/>
<evidence type="ECO:0000313" key="2">
    <source>
        <dbReference type="Proteomes" id="UP001652394"/>
    </source>
</evidence>